<organism evidence="1 2">
    <name type="scientific">Rhodopirellula maiorica SM1</name>
    <dbReference type="NCBI Taxonomy" id="1265738"/>
    <lineage>
        <taxon>Bacteria</taxon>
        <taxon>Pseudomonadati</taxon>
        <taxon>Planctomycetota</taxon>
        <taxon>Planctomycetia</taxon>
        <taxon>Pirellulales</taxon>
        <taxon>Pirellulaceae</taxon>
        <taxon>Novipirellula</taxon>
    </lineage>
</organism>
<proteinExistence type="predicted"/>
<reference evidence="1 2" key="1">
    <citation type="journal article" date="2013" name="Mar. Genomics">
        <title>Expression of sulfatases in Rhodopirellula baltica and the diversity of sulfatases in the genus Rhodopirellula.</title>
        <authorList>
            <person name="Wegner C.E."/>
            <person name="Richter-Heitmann T."/>
            <person name="Klindworth A."/>
            <person name="Klockow C."/>
            <person name="Richter M."/>
            <person name="Achstetter T."/>
            <person name="Glockner F.O."/>
            <person name="Harder J."/>
        </authorList>
    </citation>
    <scope>NUCLEOTIDE SEQUENCE [LARGE SCALE GENOMIC DNA]</scope>
    <source>
        <strain evidence="1 2">SM1</strain>
    </source>
</reference>
<keyword evidence="2" id="KW-1185">Reference proteome</keyword>
<dbReference type="PATRIC" id="fig|1265738.3.peg.595"/>
<accession>M5RT11</accession>
<comment type="caution">
    <text evidence="1">The sequence shown here is derived from an EMBL/GenBank/DDBJ whole genome shotgun (WGS) entry which is preliminary data.</text>
</comment>
<sequence>MFRSIPLLERFVVSPRLVLLFWNQCALAVGVEAIRLGVFSMH</sequence>
<dbReference type="Proteomes" id="UP000011991">
    <property type="component" value="Unassembled WGS sequence"/>
</dbReference>
<name>M5RT11_9BACT</name>
<evidence type="ECO:0000313" key="1">
    <source>
        <dbReference type="EMBL" id="EMI22478.1"/>
    </source>
</evidence>
<protein>
    <submittedName>
        <fullName evidence="1">Uncharacterized protein</fullName>
    </submittedName>
</protein>
<dbReference type="AlphaFoldDB" id="M5RT11"/>
<dbReference type="EMBL" id="ANOG01000091">
    <property type="protein sequence ID" value="EMI22478.1"/>
    <property type="molecule type" value="Genomic_DNA"/>
</dbReference>
<evidence type="ECO:0000313" key="2">
    <source>
        <dbReference type="Proteomes" id="UP000011991"/>
    </source>
</evidence>
<gene>
    <name evidence="1" type="ORF">RMSM_00591</name>
</gene>